<dbReference type="CDD" id="cd00180">
    <property type="entry name" value="PKc"/>
    <property type="match status" value="1"/>
</dbReference>
<gene>
    <name evidence="2" type="ORF">M9Y10_011784</name>
</gene>
<proteinExistence type="predicted"/>
<keyword evidence="3" id="KW-1185">Reference proteome</keyword>
<name>A0ABR2ILN8_9EUKA</name>
<dbReference type="Gene3D" id="1.25.40.10">
    <property type="entry name" value="Tetratricopeptide repeat domain"/>
    <property type="match status" value="2"/>
</dbReference>
<feature type="domain" description="Protein kinase" evidence="1">
    <location>
        <begin position="163"/>
        <end position="440"/>
    </location>
</feature>
<sequence>MDIEERQFEEFPFKYKPCMKCIQNECIRNIYKQFKFKYFSFQCQQEKPISYIANQLSKHKFITYEISKNHNINIMIICTENTCFFIDLIQDKYISKIITNYKFNSINLSSEEFNTELTKEDVLVQSEMSEFCENFQIKNLMNKHLFIKLTIKPVVSYLIQRYYKNPDIFEDQTFLNFDKLVEKNISNPEKLEQIQNKVFNMKDFIKIRTICGGYKKVFNLVMHVNTLYIFLMKTDNEIKKEIDFCLKYSSKYLCKFYGFVEDNNKVTAMIYEFMHNGSLSDYIKKHGNQINCLDKLKILKRIIKGIEFLHKNGIIHCDIKSTNIYINGNNKPVIGDFGTIIDTNQENGGVKDPIIGSILFASPEIENGEEVDFSTDIYSFGHLIYLIFEEKNMFEKNRYYENFPTMINAPNEFQFLLNSCLCFKPKERPEINLIKGVIYFSIGQAHLNGFAGQKDYKKAKKYFKISIKFNNVSAMNALGIMYSFGEGCKKNIKKTLTCFENAEKQGSIEAIYHIAILYYMGKGLPKNIEEAKRRFEICEKENYSEAFNSLGYISQHIDHDYTKAIKYYEKASYDNLPIAFYNLGKIYFEGVGTSVNYNLARINFEKAAKNNHSDSFYYLGLIYFKGLGVDKNITTAKYYFELSAKQNNSNSYFYIGCIHRYGLEVPKDFKKAMEYFLLAASHNYPDAFYEIGKMFFKGKGVEQDFDKALHNYELSSTYNYFDRFFDLGFIYEKGIGVRRDINKAIDYYTKCTQFLDYSIIYEYDHAFYEKRRKNNNYYRSFNDLGLIYLVEKDFLNTKFAREYLKIAAKNNYPFAQNNYGLFLKYFEEKDYKKAYEMFNRASCNKFSLGEFNLACIDEEMNNKESAIEHYHKALSLENSILIFHNRLINDERLELSKIFIFCYINLKLTHYYLSKENYEANFARYHFINALFKPLFGLLIHSKKHSYSFQFKSLNLMDFFLNNPLFSLCKKDSSEWMIFEPNKDMSTYVKILLNQNKDVFNDENTNHLKMEIKDIFNYLNYRKKYVLIDENDQVDQISFKLKENEANRHLKYPRAIDEILLKDKIQIKNEIEKVLVKANEILFTPPYSILFGRINFLQK</sequence>
<dbReference type="InterPro" id="IPR006597">
    <property type="entry name" value="Sel1-like"/>
</dbReference>
<dbReference type="SUPFAM" id="SSF56112">
    <property type="entry name" value="Protein kinase-like (PK-like)"/>
    <property type="match status" value="1"/>
</dbReference>
<dbReference type="PANTHER" id="PTHR43628:SF1">
    <property type="entry name" value="CHITIN SYNTHASE REGULATORY FACTOR 2-RELATED"/>
    <property type="match status" value="1"/>
</dbReference>
<dbReference type="InterPro" id="IPR008271">
    <property type="entry name" value="Ser/Thr_kinase_AS"/>
</dbReference>
<dbReference type="SMART" id="SM00220">
    <property type="entry name" value="S_TKc"/>
    <property type="match status" value="1"/>
</dbReference>
<dbReference type="InterPro" id="IPR011990">
    <property type="entry name" value="TPR-like_helical_dom_sf"/>
</dbReference>
<comment type="caution">
    <text evidence="2">The sequence shown here is derived from an EMBL/GenBank/DDBJ whole genome shotgun (WGS) entry which is preliminary data.</text>
</comment>
<dbReference type="InterPro" id="IPR052945">
    <property type="entry name" value="Mitotic_Regulator"/>
</dbReference>
<organism evidence="2 3">
    <name type="scientific">Tritrichomonas musculus</name>
    <dbReference type="NCBI Taxonomy" id="1915356"/>
    <lineage>
        <taxon>Eukaryota</taxon>
        <taxon>Metamonada</taxon>
        <taxon>Parabasalia</taxon>
        <taxon>Tritrichomonadida</taxon>
        <taxon>Tritrichomonadidae</taxon>
        <taxon>Tritrichomonas</taxon>
    </lineage>
</organism>
<accession>A0ABR2ILN8</accession>
<dbReference type="PROSITE" id="PS00108">
    <property type="entry name" value="PROTEIN_KINASE_ST"/>
    <property type="match status" value="1"/>
</dbReference>
<dbReference type="EMBL" id="JAPFFF010000017">
    <property type="protein sequence ID" value="KAK8864088.1"/>
    <property type="molecule type" value="Genomic_DNA"/>
</dbReference>
<dbReference type="Pfam" id="PF00069">
    <property type="entry name" value="Pkinase"/>
    <property type="match status" value="1"/>
</dbReference>
<dbReference type="Gene3D" id="1.10.510.10">
    <property type="entry name" value="Transferase(Phosphotransferase) domain 1"/>
    <property type="match status" value="1"/>
</dbReference>
<dbReference type="SMART" id="SM00671">
    <property type="entry name" value="SEL1"/>
    <property type="match status" value="11"/>
</dbReference>
<dbReference type="InterPro" id="IPR011009">
    <property type="entry name" value="Kinase-like_dom_sf"/>
</dbReference>
<reference evidence="2 3" key="1">
    <citation type="submission" date="2024-04" db="EMBL/GenBank/DDBJ databases">
        <title>Tritrichomonas musculus Genome.</title>
        <authorList>
            <person name="Alves-Ferreira E."/>
            <person name="Grigg M."/>
            <person name="Lorenzi H."/>
            <person name="Galac M."/>
        </authorList>
    </citation>
    <scope>NUCLEOTIDE SEQUENCE [LARGE SCALE GENOMIC DNA]</scope>
    <source>
        <strain evidence="2 3">EAF2021</strain>
    </source>
</reference>
<dbReference type="PROSITE" id="PS50011">
    <property type="entry name" value="PROTEIN_KINASE_DOM"/>
    <property type="match status" value="1"/>
</dbReference>
<dbReference type="Pfam" id="PF08238">
    <property type="entry name" value="Sel1"/>
    <property type="match status" value="11"/>
</dbReference>
<dbReference type="SUPFAM" id="SSF81901">
    <property type="entry name" value="HCP-like"/>
    <property type="match status" value="3"/>
</dbReference>
<evidence type="ECO:0000313" key="3">
    <source>
        <dbReference type="Proteomes" id="UP001470230"/>
    </source>
</evidence>
<dbReference type="InterPro" id="IPR019734">
    <property type="entry name" value="TPR_rpt"/>
</dbReference>
<evidence type="ECO:0000259" key="1">
    <source>
        <dbReference type="PROSITE" id="PS50011"/>
    </source>
</evidence>
<dbReference type="InterPro" id="IPR000719">
    <property type="entry name" value="Prot_kinase_dom"/>
</dbReference>
<evidence type="ECO:0000313" key="2">
    <source>
        <dbReference type="EMBL" id="KAK8864088.1"/>
    </source>
</evidence>
<protein>
    <recommendedName>
        <fullName evidence="1">Protein kinase domain-containing protein</fullName>
    </recommendedName>
</protein>
<dbReference type="Proteomes" id="UP001470230">
    <property type="component" value="Unassembled WGS sequence"/>
</dbReference>
<dbReference type="PANTHER" id="PTHR43628">
    <property type="entry name" value="ACTIVATOR OF C KINASE PROTEIN 1-RELATED"/>
    <property type="match status" value="1"/>
</dbReference>
<dbReference type="SMART" id="SM00028">
    <property type="entry name" value="TPR"/>
    <property type="match status" value="4"/>
</dbReference>